<organism evidence="1 2">
    <name type="scientific">Liparis tanakae</name>
    <name type="common">Tanaka's snailfish</name>
    <dbReference type="NCBI Taxonomy" id="230148"/>
    <lineage>
        <taxon>Eukaryota</taxon>
        <taxon>Metazoa</taxon>
        <taxon>Chordata</taxon>
        <taxon>Craniata</taxon>
        <taxon>Vertebrata</taxon>
        <taxon>Euteleostomi</taxon>
        <taxon>Actinopterygii</taxon>
        <taxon>Neopterygii</taxon>
        <taxon>Teleostei</taxon>
        <taxon>Neoteleostei</taxon>
        <taxon>Acanthomorphata</taxon>
        <taxon>Eupercaria</taxon>
        <taxon>Perciformes</taxon>
        <taxon>Cottioidei</taxon>
        <taxon>Cottales</taxon>
        <taxon>Liparidae</taxon>
        <taxon>Liparis</taxon>
    </lineage>
</organism>
<reference evidence="1 2" key="1">
    <citation type="submission" date="2019-03" db="EMBL/GenBank/DDBJ databases">
        <title>First draft genome of Liparis tanakae, snailfish: a comprehensive survey of snailfish specific genes.</title>
        <authorList>
            <person name="Kim W."/>
            <person name="Song I."/>
            <person name="Jeong J.-H."/>
            <person name="Kim D."/>
            <person name="Kim S."/>
            <person name="Ryu S."/>
            <person name="Song J.Y."/>
            <person name="Lee S.K."/>
        </authorList>
    </citation>
    <scope>NUCLEOTIDE SEQUENCE [LARGE SCALE GENOMIC DNA]</scope>
    <source>
        <tissue evidence="1">Muscle</tissue>
    </source>
</reference>
<accession>A0A4Z2FLC0</accession>
<dbReference type="EMBL" id="SRLO01001071">
    <property type="protein sequence ID" value="TNN41959.1"/>
    <property type="molecule type" value="Genomic_DNA"/>
</dbReference>
<protein>
    <submittedName>
        <fullName evidence="1">Uncharacterized protein</fullName>
    </submittedName>
</protein>
<sequence>MNKKDNRRAPGGGGAEEVLVCVRRNNNGLFFTSERRPFAFWLYTCRGFSRYLNFLSTLEEETRASEQDCVT</sequence>
<evidence type="ECO:0000313" key="1">
    <source>
        <dbReference type="EMBL" id="TNN41959.1"/>
    </source>
</evidence>
<evidence type="ECO:0000313" key="2">
    <source>
        <dbReference type="Proteomes" id="UP000314294"/>
    </source>
</evidence>
<comment type="caution">
    <text evidence="1">The sequence shown here is derived from an EMBL/GenBank/DDBJ whole genome shotgun (WGS) entry which is preliminary data.</text>
</comment>
<dbReference type="Proteomes" id="UP000314294">
    <property type="component" value="Unassembled WGS sequence"/>
</dbReference>
<keyword evidence="2" id="KW-1185">Reference proteome</keyword>
<proteinExistence type="predicted"/>
<name>A0A4Z2FLC0_9TELE</name>
<gene>
    <name evidence="1" type="ORF">EYF80_047880</name>
</gene>
<dbReference type="AlphaFoldDB" id="A0A4Z2FLC0"/>